<dbReference type="Gene3D" id="2.40.70.10">
    <property type="entry name" value="Acid Proteases"/>
    <property type="match status" value="2"/>
</dbReference>
<gene>
    <name evidence="1" type="ORF">KC19_10G110200</name>
</gene>
<evidence type="ECO:0008006" key="3">
    <source>
        <dbReference type="Google" id="ProtNLM"/>
    </source>
</evidence>
<name>A0A8T0GKG3_CERPU</name>
<dbReference type="Pfam" id="PF13650">
    <property type="entry name" value="Asp_protease_2"/>
    <property type="match status" value="1"/>
</dbReference>
<dbReference type="SUPFAM" id="SSF50630">
    <property type="entry name" value="Acid proteases"/>
    <property type="match status" value="1"/>
</dbReference>
<evidence type="ECO:0000313" key="2">
    <source>
        <dbReference type="Proteomes" id="UP000822688"/>
    </source>
</evidence>
<dbReference type="PROSITE" id="PS51257">
    <property type="entry name" value="PROKAR_LIPOPROTEIN"/>
    <property type="match status" value="1"/>
</dbReference>
<dbReference type="CDD" id="cd05483">
    <property type="entry name" value="retropepsin_like_bacteria"/>
    <property type="match status" value="2"/>
</dbReference>
<reference evidence="1" key="1">
    <citation type="submission" date="2020-06" db="EMBL/GenBank/DDBJ databases">
        <title>WGS assembly of Ceratodon purpureus strain R40.</title>
        <authorList>
            <person name="Carey S.B."/>
            <person name="Jenkins J."/>
            <person name="Shu S."/>
            <person name="Lovell J.T."/>
            <person name="Sreedasyam A."/>
            <person name="Maumus F."/>
            <person name="Tiley G.P."/>
            <person name="Fernandez-Pozo N."/>
            <person name="Barry K."/>
            <person name="Chen C."/>
            <person name="Wang M."/>
            <person name="Lipzen A."/>
            <person name="Daum C."/>
            <person name="Saski C.A."/>
            <person name="Payton A.C."/>
            <person name="Mcbreen J.C."/>
            <person name="Conrad R.E."/>
            <person name="Kollar L.M."/>
            <person name="Olsson S."/>
            <person name="Huttunen S."/>
            <person name="Landis J.B."/>
            <person name="Wickett N.J."/>
            <person name="Johnson M.G."/>
            <person name="Rensing S.A."/>
            <person name="Grimwood J."/>
            <person name="Schmutz J."/>
            <person name="Mcdaniel S.F."/>
        </authorList>
    </citation>
    <scope>NUCLEOTIDE SEQUENCE</scope>
    <source>
        <strain evidence="1">R40</strain>
    </source>
</reference>
<dbReference type="Proteomes" id="UP000822688">
    <property type="component" value="Chromosome 10"/>
</dbReference>
<dbReference type="EMBL" id="CM026431">
    <property type="protein sequence ID" value="KAG0559503.1"/>
    <property type="molecule type" value="Genomic_DNA"/>
</dbReference>
<dbReference type="InterPro" id="IPR034122">
    <property type="entry name" value="Retropepsin-like_bacterial"/>
</dbReference>
<comment type="caution">
    <text evidence="1">The sequence shown here is derived from an EMBL/GenBank/DDBJ whole genome shotgun (WGS) entry which is preliminary data.</text>
</comment>
<evidence type="ECO:0000313" key="1">
    <source>
        <dbReference type="EMBL" id="KAG0559503.1"/>
    </source>
</evidence>
<keyword evidence="2" id="KW-1185">Reference proteome</keyword>
<sequence>MRLPLLDCRHHHPGTLPVAYCGGVSACFRRKECMPLTSPRVIRLRSERGYGVLQTVSCVHQCGNVQSKSCHGNELRSYGDEDEEERNSYIERICEAIGADEIGSDMEITVSGRQTLLAMEGNWVLKWGTGDGRFWERFDGVEMTIEWGCDGGTLEPWAVDAAGRCSVLELDDREVSLLAAWVRTGFWVTKEGRRRLRIRLVQDGDVLGVDWATSSMEHTFSVQLKDGKVVAYVVVDATTMFPLRAGIRAFGGWSKWQYFDWKPLVAGQRHIFPFSSVHTQASENKEVYLVEDCSIKSCNDGVNIISESMPSFSFSLPALPVVSRPQANHPHVEIDSVCLPSVPMLRAESGHYLVQPLVDGKIIGYFIVDTGASSLIIAPQKARELGLFTFGEIYITGVNGVVKSQYCRANTFQLGQLRITNPVFMEIPLSGLVRGDPLVVGMCGFDIFAECIVEMAYDEGMMSLFDPSPYRLLYSETLQWHALHLMESVPYVSATFNGHTAQFLLDTGAGGVDVIFHGRAVEEFDLLDSLQSESYAELMGINASGKGLQVTLGTLDQLTVAGRSFKQVKAMLAREDAGNLDTSAYVSGLLCGDLLMKCRIVFDYARRRFAVKGTLR</sequence>
<accession>A0A8T0GKG3</accession>
<dbReference type="AlphaFoldDB" id="A0A8T0GKG3"/>
<dbReference type="InterPro" id="IPR021109">
    <property type="entry name" value="Peptidase_aspartic_dom_sf"/>
</dbReference>
<organism evidence="1 2">
    <name type="scientific">Ceratodon purpureus</name>
    <name type="common">Fire moss</name>
    <name type="synonym">Dicranum purpureum</name>
    <dbReference type="NCBI Taxonomy" id="3225"/>
    <lineage>
        <taxon>Eukaryota</taxon>
        <taxon>Viridiplantae</taxon>
        <taxon>Streptophyta</taxon>
        <taxon>Embryophyta</taxon>
        <taxon>Bryophyta</taxon>
        <taxon>Bryophytina</taxon>
        <taxon>Bryopsida</taxon>
        <taxon>Dicranidae</taxon>
        <taxon>Pseudoditrichales</taxon>
        <taxon>Ditrichaceae</taxon>
        <taxon>Ceratodon</taxon>
    </lineage>
</organism>
<proteinExistence type="predicted"/>
<protein>
    <recommendedName>
        <fullName evidence="3">Peptidase A2 domain-containing protein</fullName>
    </recommendedName>
</protein>